<accession>A0ABM5ZDU8</accession>
<keyword evidence="3" id="KW-1185">Reference proteome</keyword>
<dbReference type="SUPFAM" id="SSF50998">
    <property type="entry name" value="Quinoprotein alcohol dehydrogenase-like"/>
    <property type="match status" value="1"/>
</dbReference>
<protein>
    <submittedName>
        <fullName evidence="2">Uncharacterized protein</fullName>
    </submittedName>
</protein>
<gene>
    <name evidence="2" type="ORF">CPter291_5165</name>
</gene>
<dbReference type="EMBL" id="CP013236">
    <property type="protein sequence ID" value="AMP17378.1"/>
    <property type="molecule type" value="Genomic_DNA"/>
</dbReference>
<evidence type="ECO:0000256" key="1">
    <source>
        <dbReference type="SAM" id="SignalP"/>
    </source>
</evidence>
<organism evidence="2 3">
    <name type="scientific">Collimonas pratensis</name>
    <dbReference type="NCBI Taxonomy" id="279113"/>
    <lineage>
        <taxon>Bacteria</taxon>
        <taxon>Pseudomonadati</taxon>
        <taxon>Pseudomonadota</taxon>
        <taxon>Betaproteobacteria</taxon>
        <taxon>Burkholderiales</taxon>
        <taxon>Oxalobacteraceae</taxon>
        <taxon>Collimonas</taxon>
    </lineage>
</organism>
<name>A0ABM5ZDU8_9BURK</name>
<dbReference type="InterPro" id="IPR011047">
    <property type="entry name" value="Quinoprotein_ADH-like_sf"/>
</dbReference>
<feature type="chain" id="PRO_5047356776" evidence="1">
    <location>
        <begin position="22"/>
        <end position="382"/>
    </location>
</feature>
<keyword evidence="1" id="KW-0732">Signal</keyword>
<evidence type="ECO:0000313" key="3">
    <source>
        <dbReference type="Proteomes" id="UP000074914"/>
    </source>
</evidence>
<dbReference type="Proteomes" id="UP000074914">
    <property type="component" value="Chromosome"/>
</dbReference>
<dbReference type="RefSeq" id="WP_062119957.1">
    <property type="nucleotide sequence ID" value="NZ_CP013236.1"/>
</dbReference>
<reference evidence="2 3" key="1">
    <citation type="submission" date="2015-11" db="EMBL/GenBank/DDBJ databases">
        <title>Exploring the genomic traits of fungus-feeding bacterial genus Collimonas.</title>
        <authorList>
            <person name="Song C."/>
            <person name="Schmidt R."/>
            <person name="de Jager V."/>
            <person name="Krzyzanowska D."/>
            <person name="Jongedijk E."/>
            <person name="Cankar K."/>
            <person name="Beekwilder J."/>
            <person name="van Veen A."/>
            <person name="de Boer W."/>
            <person name="van Veen J.A."/>
            <person name="Garbeva P."/>
        </authorList>
    </citation>
    <scope>NUCLEOTIDE SEQUENCE [LARGE SCALE GENOMIC DNA]</scope>
    <source>
        <strain evidence="2 3">Ter291</strain>
    </source>
</reference>
<evidence type="ECO:0000313" key="2">
    <source>
        <dbReference type="EMBL" id="AMP17378.1"/>
    </source>
</evidence>
<proteinExistence type="predicted"/>
<sequence>MKIPSSILFLFILAASSYAFAEATGNKLTLAAKDDAFLTQSVSLIDGKSEICIVGNYYDVDGPRAIGKIVVVDSSRNKIVWQKKIPAPDDAVNNRFVGCRMQGDFIYVAANVDSDSAQSTNQSLVYVYKFAKDGKQLAYARIATPSDDAWAYDLDVSDGDLKVVGLTKGSDSKSEFYSIFVSKFNADLKFDNPVLYKTGAYAAYSTLKLSNKNIYIGGNFFPYKVSKEDLVSDYANSKIRIGGGYAWSVRPQHTKPENIATAISDSGNIYSIGYKKPSSFFTAVDASGKILSDLEYKGKFCETTSMTEDGGNILAVRKSCDSSLKKASLVLLNTKTSKEQQVNFFPEEPEFIFAKNSQWYALSKDLAGNLIFESGSIKGEMQ</sequence>
<feature type="signal peptide" evidence="1">
    <location>
        <begin position="1"/>
        <end position="21"/>
    </location>
</feature>